<comment type="pathway">
    <text evidence="2">Protein modification; protein glycosylation.</text>
</comment>
<dbReference type="AlphaFoldDB" id="A0A166HL05"/>
<feature type="transmembrane region" description="Helical" evidence="12">
    <location>
        <begin position="6"/>
        <end position="27"/>
    </location>
</feature>
<evidence type="ECO:0000313" key="14">
    <source>
        <dbReference type="Proteomes" id="UP000076798"/>
    </source>
</evidence>
<name>A0A166HL05_9AGAM</name>
<evidence type="ECO:0000256" key="10">
    <source>
        <dbReference type="ARBA" id="ARBA00023136"/>
    </source>
</evidence>
<dbReference type="OrthoDB" id="614844at2759"/>
<comment type="function">
    <text evidence="11">Participates in the formation of the lipid-linked precursor oligosaccharide for N-glycosylation. Involved in assembling the dolichol-pyrophosphate-GlcNAc(2)-Man(5) intermediate on the cytoplasmic surface of the ER.</text>
</comment>
<dbReference type="Pfam" id="PF13692">
    <property type="entry name" value="Glyco_trans_1_4"/>
    <property type="match status" value="1"/>
</dbReference>
<evidence type="ECO:0000256" key="4">
    <source>
        <dbReference type="ARBA" id="ARBA00015841"/>
    </source>
</evidence>
<evidence type="ECO:0000256" key="6">
    <source>
        <dbReference type="ARBA" id="ARBA00022679"/>
    </source>
</evidence>
<dbReference type="EMBL" id="KV428011">
    <property type="protein sequence ID" value="KZT42824.1"/>
    <property type="molecule type" value="Genomic_DNA"/>
</dbReference>
<dbReference type="SUPFAM" id="SSF53756">
    <property type="entry name" value="UDP-Glycosyltransferase/glycogen phosphorylase"/>
    <property type="match status" value="1"/>
</dbReference>
<dbReference type="GO" id="GO:0004578">
    <property type="term" value="F:chitobiosyldiphosphodolichol beta-mannosyltransferase activity"/>
    <property type="evidence" value="ECO:0007669"/>
    <property type="project" value="UniProtKB-EC"/>
</dbReference>
<evidence type="ECO:0000256" key="12">
    <source>
        <dbReference type="SAM" id="Phobius"/>
    </source>
</evidence>
<keyword evidence="8" id="KW-0256">Endoplasmic reticulum</keyword>
<evidence type="ECO:0000256" key="11">
    <source>
        <dbReference type="ARBA" id="ARBA00024899"/>
    </source>
</evidence>
<keyword evidence="9 12" id="KW-1133">Transmembrane helix</keyword>
<gene>
    <name evidence="13" type="ORF">SISSUDRAFT_998644</name>
</gene>
<dbReference type="EC" id="2.4.1.142" evidence="3"/>
<organism evidence="13 14">
    <name type="scientific">Sistotremastrum suecicum HHB10207 ss-3</name>
    <dbReference type="NCBI Taxonomy" id="1314776"/>
    <lineage>
        <taxon>Eukaryota</taxon>
        <taxon>Fungi</taxon>
        <taxon>Dikarya</taxon>
        <taxon>Basidiomycota</taxon>
        <taxon>Agaricomycotina</taxon>
        <taxon>Agaricomycetes</taxon>
        <taxon>Sistotremastrales</taxon>
        <taxon>Sistotremastraceae</taxon>
        <taxon>Sistotremastrum</taxon>
    </lineage>
</organism>
<evidence type="ECO:0000313" key="13">
    <source>
        <dbReference type="EMBL" id="KZT42824.1"/>
    </source>
</evidence>
<keyword evidence="6 13" id="KW-0808">Transferase</keyword>
<keyword evidence="10 12" id="KW-0472">Membrane</keyword>
<evidence type="ECO:0000256" key="9">
    <source>
        <dbReference type="ARBA" id="ARBA00022989"/>
    </source>
</evidence>
<proteinExistence type="predicted"/>
<keyword evidence="14" id="KW-1185">Reference proteome</keyword>
<dbReference type="GO" id="GO:0005789">
    <property type="term" value="C:endoplasmic reticulum membrane"/>
    <property type="evidence" value="ECO:0007669"/>
    <property type="project" value="UniProtKB-SubCell"/>
</dbReference>
<dbReference type="Gene3D" id="3.40.50.2000">
    <property type="entry name" value="Glycogen Phosphorylase B"/>
    <property type="match status" value="1"/>
</dbReference>
<dbReference type="STRING" id="1314776.A0A166HL05"/>
<reference evidence="13 14" key="1">
    <citation type="journal article" date="2016" name="Mol. Biol. Evol.">
        <title>Comparative Genomics of Early-Diverging Mushroom-Forming Fungi Provides Insights into the Origins of Lignocellulose Decay Capabilities.</title>
        <authorList>
            <person name="Nagy L.G."/>
            <person name="Riley R."/>
            <person name="Tritt A."/>
            <person name="Adam C."/>
            <person name="Daum C."/>
            <person name="Floudas D."/>
            <person name="Sun H."/>
            <person name="Yadav J.S."/>
            <person name="Pangilinan J."/>
            <person name="Larsson K.H."/>
            <person name="Matsuura K."/>
            <person name="Barry K."/>
            <person name="Labutti K."/>
            <person name="Kuo R."/>
            <person name="Ohm R.A."/>
            <person name="Bhattacharya S.S."/>
            <person name="Shirouzu T."/>
            <person name="Yoshinaga Y."/>
            <person name="Martin F.M."/>
            <person name="Grigoriev I.V."/>
            <person name="Hibbett D.S."/>
        </authorList>
    </citation>
    <scope>NUCLEOTIDE SEQUENCE [LARGE SCALE GENOMIC DNA]</scope>
    <source>
        <strain evidence="13 14">HHB10207 ss-3</strain>
    </source>
</reference>
<evidence type="ECO:0000256" key="2">
    <source>
        <dbReference type="ARBA" id="ARBA00004922"/>
    </source>
</evidence>
<dbReference type="PANTHER" id="PTHR13036:SF0">
    <property type="entry name" value="CHITOBIOSYLDIPHOSPHODOLICHOL BETA-MANNOSYLTRANSFERASE"/>
    <property type="match status" value="1"/>
</dbReference>
<evidence type="ECO:0000256" key="1">
    <source>
        <dbReference type="ARBA" id="ARBA00004389"/>
    </source>
</evidence>
<sequence length="521" mass="58693">MTSSSTTTLAITLVLSYAVVYVVKSLLKRDPPRSRSVALVVLGDIGRSPRMMYHAQSFAKHEFETYIIGYAGVKLPTSLLSLPRIGILHIGTFPTFLSKLPFILVGPLKVIYQVLALIYTLTSKLQHTPEYIMVQNPPSIPTLAVVWAVSKWKGSKVIIDWHNLGYSILALKLGPKHPLVRIAEWFERKFGRKAYAHLFVTSAMKNLLEREFQLQGKREVLHDRPPENFHRASAFESHQLFIDLRDDFSPLFSFFPKTEYPASTPFTRLERASSMYGTPQAIPDQETPAYRPDRPAVLVSSTSWTADEDFSILLDSLSLYEKKAQHKAASTPENKLPKILMVITGKGPERDAYMKQFGQRQKVEKWEYVRCKSMWLSSENYSILLGSADLGISLHTSSSGVDLPMKVVDMFGCGLPVCALDFPCLDELVKDGVNGLVFRNAEQLSAQLESVLSGFPNSKLLEHLASSLHQESAKTPPAHYPPTHVEEDPSNIWTWTSWEVNWERVVLPLIATHAVLREDQL</sequence>
<dbReference type="InterPro" id="IPR026051">
    <property type="entry name" value="ALG1-like"/>
</dbReference>
<dbReference type="Proteomes" id="UP000076798">
    <property type="component" value="Unassembled WGS sequence"/>
</dbReference>
<keyword evidence="5" id="KW-0328">Glycosyltransferase</keyword>
<evidence type="ECO:0000256" key="5">
    <source>
        <dbReference type="ARBA" id="ARBA00022676"/>
    </source>
</evidence>
<evidence type="ECO:0000256" key="8">
    <source>
        <dbReference type="ARBA" id="ARBA00022824"/>
    </source>
</evidence>
<evidence type="ECO:0000256" key="3">
    <source>
        <dbReference type="ARBA" id="ARBA00012611"/>
    </source>
</evidence>
<evidence type="ECO:0000256" key="7">
    <source>
        <dbReference type="ARBA" id="ARBA00022692"/>
    </source>
</evidence>
<feature type="transmembrane region" description="Helical" evidence="12">
    <location>
        <begin position="100"/>
        <end position="121"/>
    </location>
</feature>
<accession>A0A166HL05</accession>
<comment type="subcellular location">
    <subcellularLocation>
        <location evidence="1">Endoplasmic reticulum membrane</location>
        <topology evidence="1">Single-pass membrane protein</topology>
    </subcellularLocation>
</comment>
<keyword evidence="7 12" id="KW-0812">Transmembrane</keyword>
<protein>
    <recommendedName>
        <fullName evidence="4">Chitobiosyldiphosphodolichol beta-mannosyltransferase</fullName>
        <ecNumber evidence="3">2.4.1.142</ecNumber>
    </recommendedName>
</protein>
<dbReference type="PANTHER" id="PTHR13036">
    <property type="entry name" value="BETA1,4 MANNOSYLTRANSFERASE"/>
    <property type="match status" value="1"/>
</dbReference>